<keyword evidence="1" id="KW-0533">Nickel</keyword>
<protein>
    <submittedName>
        <fullName evidence="4">Hydrogenase maturation nickel metallochaperone HypA</fullName>
    </submittedName>
</protein>
<dbReference type="Pfam" id="PF01155">
    <property type="entry name" value="HypA"/>
    <property type="match status" value="1"/>
</dbReference>
<keyword evidence="3" id="KW-0862">Zinc</keyword>
<evidence type="ECO:0000256" key="2">
    <source>
        <dbReference type="ARBA" id="ARBA00022723"/>
    </source>
</evidence>
<dbReference type="Proteomes" id="UP000320813">
    <property type="component" value="Unassembled WGS sequence"/>
</dbReference>
<sequence length="79" mass="8921">MHEFSIALEIVDTLQENGYLKGVKSVSEVKLNLGKYSGIDKNYLVFAFQNLNDERFKNVLLDFIPAGGDEITIQEILVD</sequence>
<gene>
    <name evidence="4" type="ORF">EVJ47_05780</name>
</gene>
<dbReference type="EMBL" id="SGBD01000002">
    <property type="protein sequence ID" value="RZD14674.1"/>
    <property type="molecule type" value="Genomic_DNA"/>
</dbReference>
<comment type="caution">
    <text evidence="4">The sequence shown here is derived from an EMBL/GenBank/DDBJ whole genome shotgun (WGS) entry which is preliminary data.</text>
</comment>
<accession>A0A519BBT0</accession>
<evidence type="ECO:0000313" key="5">
    <source>
        <dbReference type="Proteomes" id="UP000320813"/>
    </source>
</evidence>
<proteinExistence type="predicted"/>
<dbReference type="GO" id="GO:0051604">
    <property type="term" value="P:protein maturation"/>
    <property type="evidence" value="ECO:0007669"/>
    <property type="project" value="InterPro"/>
</dbReference>
<name>A0A519BBT0_9DELT</name>
<keyword evidence="2" id="KW-0479">Metal-binding</keyword>
<evidence type="ECO:0000256" key="3">
    <source>
        <dbReference type="ARBA" id="ARBA00022833"/>
    </source>
</evidence>
<dbReference type="GO" id="GO:0016151">
    <property type="term" value="F:nickel cation binding"/>
    <property type="evidence" value="ECO:0007669"/>
    <property type="project" value="InterPro"/>
</dbReference>
<evidence type="ECO:0000256" key="1">
    <source>
        <dbReference type="ARBA" id="ARBA00022596"/>
    </source>
</evidence>
<dbReference type="Gene3D" id="3.30.2320.50">
    <property type="match status" value="1"/>
</dbReference>
<organism evidence="4 5">
    <name type="scientific">Candidatus Acidulodesulfobacterium ferriphilum</name>
    <dbReference type="NCBI Taxonomy" id="2597223"/>
    <lineage>
        <taxon>Bacteria</taxon>
        <taxon>Deltaproteobacteria</taxon>
        <taxon>Candidatus Acidulodesulfobacterales</taxon>
        <taxon>Candidatus Acidulodesulfobacterium</taxon>
    </lineage>
</organism>
<dbReference type="AlphaFoldDB" id="A0A519BBT0"/>
<reference evidence="4 5" key="1">
    <citation type="submission" date="2019-01" db="EMBL/GenBank/DDBJ databases">
        <title>Insights into ecological role of a new deltaproteobacterial order Candidatus Sinidesulfobacterales (Sva0485) by metagenomics and metatranscriptomics.</title>
        <authorList>
            <person name="Tan S."/>
            <person name="Liu J."/>
            <person name="Fang Y."/>
            <person name="Hedlund B.P."/>
            <person name="Lian Z.H."/>
            <person name="Huang L.Y."/>
            <person name="Li J.T."/>
            <person name="Huang L.N."/>
            <person name="Li W.J."/>
            <person name="Jiang H.C."/>
            <person name="Dong H.L."/>
            <person name="Shu W.S."/>
        </authorList>
    </citation>
    <scope>NUCLEOTIDE SEQUENCE [LARGE SCALE GENOMIC DNA]</scope>
    <source>
        <strain evidence="4">AP3</strain>
    </source>
</reference>
<dbReference type="InterPro" id="IPR000688">
    <property type="entry name" value="HypA/HybF"/>
</dbReference>
<evidence type="ECO:0000313" key="4">
    <source>
        <dbReference type="EMBL" id="RZD14674.1"/>
    </source>
</evidence>